<dbReference type="AlphaFoldDB" id="A0A1Y5SEI8"/>
<dbReference type="GO" id="GO:0043755">
    <property type="term" value="F:alpha-ribazole phosphatase activity"/>
    <property type="evidence" value="ECO:0007669"/>
    <property type="project" value="UniProtKB-EC"/>
</dbReference>
<dbReference type="Proteomes" id="UP000193307">
    <property type="component" value="Unassembled WGS sequence"/>
</dbReference>
<reference evidence="1 2" key="1">
    <citation type="submission" date="2017-03" db="EMBL/GenBank/DDBJ databases">
        <authorList>
            <person name="Afonso C.L."/>
            <person name="Miller P.J."/>
            <person name="Scott M.A."/>
            <person name="Spackman E."/>
            <person name="Goraichik I."/>
            <person name="Dimitrov K.M."/>
            <person name="Suarez D.L."/>
            <person name="Swayne D.E."/>
        </authorList>
    </citation>
    <scope>NUCLEOTIDE SEQUENCE [LARGE SCALE GENOMIC DNA]</scope>
    <source>
        <strain evidence="1 2">CECT 7971</strain>
    </source>
</reference>
<dbReference type="Pfam" id="PF00300">
    <property type="entry name" value="His_Phos_1"/>
    <property type="match status" value="1"/>
</dbReference>
<dbReference type="RefSeq" id="WP_085848523.1">
    <property type="nucleotide sequence ID" value="NZ_FNZV01000003.1"/>
</dbReference>
<dbReference type="InterPro" id="IPR029033">
    <property type="entry name" value="His_PPase_superfam"/>
</dbReference>
<dbReference type="CDD" id="cd07067">
    <property type="entry name" value="HP_PGM_like"/>
    <property type="match status" value="1"/>
</dbReference>
<protein>
    <submittedName>
        <fullName evidence="1">Alpha-ribazole phosphatase</fullName>
        <ecNumber evidence="1">3.1.3.73</ecNumber>
    </submittedName>
</protein>
<dbReference type="SUPFAM" id="SSF53254">
    <property type="entry name" value="Phosphoglycerate mutase-like"/>
    <property type="match status" value="1"/>
</dbReference>
<sequence>MSRLWLVRHGPTHAKSFVGWTDLPADLSDTAAIARLESALPHVPVVSSTLDRAVKTADAIQVKRPRLPHDPNLRESHFGAWENLTWSEIEARDAALARRVFETPGDHAPPGGESWNDFSARVHTGIDAIVGDAIVVAHMGVILAVLQRALGCSAYDALGHKIDNLSVTTIIRATQHTPQWSAPSINQIM</sequence>
<proteinExistence type="predicted"/>
<accession>A0A1Y5SEI8</accession>
<dbReference type="OrthoDB" id="8347407at2"/>
<dbReference type="STRING" id="658057.SAMN04488032_10378"/>
<organism evidence="1 2">
    <name type="scientific">Pacificibacter marinus</name>
    <dbReference type="NCBI Taxonomy" id="658057"/>
    <lineage>
        <taxon>Bacteria</taxon>
        <taxon>Pseudomonadati</taxon>
        <taxon>Pseudomonadota</taxon>
        <taxon>Alphaproteobacteria</taxon>
        <taxon>Rhodobacterales</taxon>
        <taxon>Roseobacteraceae</taxon>
        <taxon>Pacificibacter</taxon>
    </lineage>
</organism>
<dbReference type="EMBL" id="FWFW01000004">
    <property type="protein sequence ID" value="SLN37347.1"/>
    <property type="molecule type" value="Genomic_DNA"/>
</dbReference>
<evidence type="ECO:0000313" key="2">
    <source>
        <dbReference type="Proteomes" id="UP000193307"/>
    </source>
</evidence>
<gene>
    <name evidence="1" type="primary">cobC</name>
    <name evidence="1" type="ORF">PAM7971_01630</name>
</gene>
<dbReference type="InterPro" id="IPR013078">
    <property type="entry name" value="His_Pase_superF_clade-1"/>
</dbReference>
<dbReference type="GO" id="GO:0005737">
    <property type="term" value="C:cytoplasm"/>
    <property type="evidence" value="ECO:0007669"/>
    <property type="project" value="TreeGrafter"/>
</dbReference>
<dbReference type="PANTHER" id="PTHR48100:SF1">
    <property type="entry name" value="HISTIDINE PHOSPHATASE FAMILY PROTEIN-RELATED"/>
    <property type="match status" value="1"/>
</dbReference>
<dbReference type="Gene3D" id="3.40.50.1240">
    <property type="entry name" value="Phosphoglycerate mutase-like"/>
    <property type="match status" value="1"/>
</dbReference>
<dbReference type="EC" id="3.1.3.73" evidence="1"/>
<name>A0A1Y5SEI8_9RHOB</name>
<keyword evidence="1" id="KW-0378">Hydrolase</keyword>
<dbReference type="SMART" id="SM00855">
    <property type="entry name" value="PGAM"/>
    <property type="match status" value="1"/>
</dbReference>
<keyword evidence="2" id="KW-1185">Reference proteome</keyword>
<evidence type="ECO:0000313" key="1">
    <source>
        <dbReference type="EMBL" id="SLN37347.1"/>
    </source>
</evidence>
<dbReference type="InterPro" id="IPR050275">
    <property type="entry name" value="PGM_Phosphatase"/>
</dbReference>
<dbReference type="PANTHER" id="PTHR48100">
    <property type="entry name" value="BROAD-SPECIFICITY PHOSPHATASE YOR283W-RELATED"/>
    <property type="match status" value="1"/>
</dbReference>